<dbReference type="Pfam" id="PF00571">
    <property type="entry name" value="CBS"/>
    <property type="match status" value="3"/>
</dbReference>
<dbReference type="InterPro" id="IPR000644">
    <property type="entry name" value="CBS_dom"/>
</dbReference>
<name>A0A7R9FTR9_9CRUS</name>
<feature type="domain" description="CBS" evidence="6">
    <location>
        <begin position="143"/>
        <end position="224"/>
    </location>
</feature>
<dbReference type="PANTHER" id="PTHR13780:SF35">
    <property type="entry name" value="LD22662P"/>
    <property type="match status" value="1"/>
</dbReference>
<dbReference type="GO" id="GO:0016208">
    <property type="term" value="F:AMP binding"/>
    <property type="evidence" value="ECO:0007669"/>
    <property type="project" value="TreeGrafter"/>
</dbReference>
<evidence type="ECO:0000313" key="7">
    <source>
        <dbReference type="EMBL" id="CAD7254274.1"/>
    </source>
</evidence>
<dbReference type="AlphaFoldDB" id="A0A7R9FTR9"/>
<dbReference type="PROSITE" id="PS51371">
    <property type="entry name" value="CBS"/>
    <property type="match status" value="3"/>
</dbReference>
<dbReference type="CDD" id="cd04641">
    <property type="entry name" value="CBS_euAMPK_gamma-like_repeat2"/>
    <property type="match status" value="1"/>
</dbReference>
<evidence type="ECO:0000256" key="4">
    <source>
        <dbReference type="ARBA" id="ARBA00025878"/>
    </source>
</evidence>
<feature type="domain" description="CBS" evidence="6">
    <location>
        <begin position="71"/>
        <end position="131"/>
    </location>
</feature>
<dbReference type="OrthoDB" id="449052at2759"/>
<evidence type="ECO:0000256" key="3">
    <source>
        <dbReference type="ARBA" id="ARBA00023122"/>
    </source>
</evidence>
<dbReference type="InterPro" id="IPR050511">
    <property type="entry name" value="AMPK_gamma/SDS23_families"/>
</dbReference>
<keyword evidence="8" id="KW-1185">Reference proteome</keyword>
<reference evidence="7" key="1">
    <citation type="submission" date="2020-11" db="EMBL/GenBank/DDBJ databases">
        <authorList>
            <person name="Tran Van P."/>
        </authorList>
    </citation>
    <scope>NUCLEOTIDE SEQUENCE</scope>
</reference>
<dbReference type="GO" id="GO:0005634">
    <property type="term" value="C:nucleus"/>
    <property type="evidence" value="ECO:0007669"/>
    <property type="project" value="TreeGrafter"/>
</dbReference>
<evidence type="ECO:0000256" key="1">
    <source>
        <dbReference type="ARBA" id="ARBA00006750"/>
    </source>
</evidence>
<feature type="domain" description="CBS" evidence="6">
    <location>
        <begin position="1"/>
        <end position="54"/>
    </location>
</feature>
<comment type="subunit">
    <text evidence="4">AMPK is a heterotrimer of an alpha catalytic subunit (PRKAA1 or PRKAA2), a beta (PRKAB1 or PRKAB2) and a gamma non-catalytic subunits (PRKAG1, PRKAG2 or PRKAG3). Interacts with FNIP1 and FNIP2.</text>
</comment>
<keyword evidence="3 5" id="KW-0129">CBS domain</keyword>
<organism evidence="7">
    <name type="scientific">Darwinula stevensoni</name>
    <dbReference type="NCBI Taxonomy" id="69355"/>
    <lineage>
        <taxon>Eukaryota</taxon>
        <taxon>Metazoa</taxon>
        <taxon>Ecdysozoa</taxon>
        <taxon>Arthropoda</taxon>
        <taxon>Crustacea</taxon>
        <taxon>Oligostraca</taxon>
        <taxon>Ostracoda</taxon>
        <taxon>Podocopa</taxon>
        <taxon>Podocopida</taxon>
        <taxon>Darwinulocopina</taxon>
        <taxon>Darwinuloidea</taxon>
        <taxon>Darwinulidae</taxon>
        <taxon>Darwinula</taxon>
    </lineage>
</organism>
<evidence type="ECO:0000256" key="2">
    <source>
        <dbReference type="ARBA" id="ARBA00022737"/>
    </source>
</evidence>
<evidence type="ECO:0000313" key="8">
    <source>
        <dbReference type="Proteomes" id="UP000677054"/>
    </source>
</evidence>
<protein>
    <recommendedName>
        <fullName evidence="6">CBS domain-containing protein</fullName>
    </recommendedName>
</protein>
<dbReference type="Proteomes" id="UP000677054">
    <property type="component" value="Unassembled WGS sequence"/>
</dbReference>
<accession>A0A7R9FTR9</accession>
<dbReference type="Gene3D" id="3.10.580.10">
    <property type="entry name" value="CBS-domain"/>
    <property type="match status" value="2"/>
</dbReference>
<dbReference type="GO" id="GO:0005737">
    <property type="term" value="C:cytoplasm"/>
    <property type="evidence" value="ECO:0007669"/>
    <property type="project" value="TreeGrafter"/>
</dbReference>
<dbReference type="EMBL" id="CAJPEV010008661">
    <property type="protein sequence ID" value="CAG0905379.1"/>
    <property type="molecule type" value="Genomic_DNA"/>
</dbReference>
<dbReference type="SMART" id="SM00116">
    <property type="entry name" value="CBS"/>
    <property type="match status" value="3"/>
</dbReference>
<proteinExistence type="inferred from homology"/>
<dbReference type="SUPFAM" id="SSF54631">
    <property type="entry name" value="CBS-domain pair"/>
    <property type="match status" value="2"/>
</dbReference>
<comment type="similarity">
    <text evidence="1">Belongs to the 5'-AMP-activated protein kinase gamma subunit family.</text>
</comment>
<dbReference type="GO" id="GO:0019901">
    <property type="term" value="F:protein kinase binding"/>
    <property type="evidence" value="ECO:0007669"/>
    <property type="project" value="TreeGrafter"/>
</dbReference>
<sequence length="224" mass="25284">MSIGPEASLFEAIRRLIRYRIHRLPVIDPATGDVLYIVTHKRIFRFLCLYLNELPRPSSLDKTLRELKIGTLENVATATEDMPIIQALRLFLDRRVSALPIVDVDNKLKDIYAKFDVINLAAMKTYTNLEVSLKQANEHRTEYFEGVLNCNLDETLGTVMARIAKAEVGARKHPEGRCVDAGRTVQMAPFCVQVHRLVVVDEEGRVVGVISLSDILKFLVLEPA</sequence>
<evidence type="ECO:0000259" key="6">
    <source>
        <dbReference type="PROSITE" id="PS51371"/>
    </source>
</evidence>
<gene>
    <name evidence="7" type="ORF">DSTB1V02_LOCUS14020</name>
</gene>
<feature type="non-terminal residue" evidence="7">
    <location>
        <position position="224"/>
    </location>
</feature>
<dbReference type="GO" id="GO:0031588">
    <property type="term" value="C:nucleotide-activated protein kinase complex"/>
    <property type="evidence" value="ECO:0007669"/>
    <property type="project" value="TreeGrafter"/>
</dbReference>
<dbReference type="PANTHER" id="PTHR13780">
    <property type="entry name" value="AMP-ACTIVATED PROTEIN KINASE, GAMMA REGULATORY SUBUNIT"/>
    <property type="match status" value="1"/>
</dbReference>
<evidence type="ECO:0000256" key="5">
    <source>
        <dbReference type="PROSITE-ProRule" id="PRU00703"/>
    </source>
</evidence>
<keyword evidence="2" id="KW-0677">Repeat</keyword>
<dbReference type="EMBL" id="LR908179">
    <property type="protein sequence ID" value="CAD7254274.1"/>
    <property type="molecule type" value="Genomic_DNA"/>
</dbReference>
<dbReference type="InterPro" id="IPR046342">
    <property type="entry name" value="CBS_dom_sf"/>
</dbReference>
<dbReference type="GO" id="GO:0019887">
    <property type="term" value="F:protein kinase regulator activity"/>
    <property type="evidence" value="ECO:0007669"/>
    <property type="project" value="TreeGrafter"/>
</dbReference>